<dbReference type="Proteomes" id="UP000198828">
    <property type="component" value="Unassembled WGS sequence"/>
</dbReference>
<name>A0A1H3DSH9_9FIRM</name>
<proteinExistence type="predicted"/>
<organism evidence="2 3">
    <name type="scientific">Tepidimicrobium xylanilyticum</name>
    <dbReference type="NCBI Taxonomy" id="1123352"/>
    <lineage>
        <taxon>Bacteria</taxon>
        <taxon>Bacillati</taxon>
        <taxon>Bacillota</taxon>
        <taxon>Tissierellia</taxon>
        <taxon>Tissierellales</taxon>
        <taxon>Tepidimicrobiaceae</taxon>
        <taxon>Tepidimicrobium</taxon>
    </lineage>
</organism>
<evidence type="ECO:0000313" key="2">
    <source>
        <dbReference type="EMBL" id="SDX69493.1"/>
    </source>
</evidence>
<dbReference type="OrthoDB" id="2082016at2"/>
<accession>A0A1H3DSH9</accession>
<evidence type="ECO:0000259" key="1">
    <source>
        <dbReference type="Pfam" id="PF08955"/>
    </source>
</evidence>
<reference evidence="2 3" key="1">
    <citation type="submission" date="2016-10" db="EMBL/GenBank/DDBJ databases">
        <authorList>
            <person name="de Groot N.N."/>
        </authorList>
    </citation>
    <scope>NUCLEOTIDE SEQUENCE [LARGE SCALE GENOMIC DNA]</scope>
    <source>
        <strain evidence="2 3">DSM 23310</strain>
    </source>
</reference>
<keyword evidence="3" id="KW-1185">Reference proteome</keyword>
<dbReference type="InterPro" id="IPR038117">
    <property type="entry name" value="BofC_C_sf"/>
</dbReference>
<dbReference type="InterPro" id="IPR015050">
    <property type="entry name" value="BofC_C"/>
</dbReference>
<dbReference type="Gene3D" id="3.30.70.1740">
    <property type="entry name" value="Bypass-of-forespore C, C-terminal domain"/>
    <property type="match status" value="1"/>
</dbReference>
<dbReference type="EMBL" id="FNNG01000016">
    <property type="protein sequence ID" value="SDX69493.1"/>
    <property type="molecule type" value="Genomic_DNA"/>
</dbReference>
<dbReference type="RefSeq" id="WP_093754642.1">
    <property type="nucleotide sequence ID" value="NZ_FNNG01000016.1"/>
</dbReference>
<protein>
    <submittedName>
        <fullName evidence="2">BofC C-terminal domain-containing protein</fullName>
    </submittedName>
</protein>
<dbReference type="AlphaFoldDB" id="A0A1H3DSH9"/>
<feature type="domain" description="Bypass of forespore C C-terminal" evidence="1">
    <location>
        <begin position="129"/>
        <end position="192"/>
    </location>
</feature>
<dbReference type="Pfam" id="PF08955">
    <property type="entry name" value="BofC_C"/>
    <property type="match status" value="1"/>
</dbReference>
<sequence>MKKQNAILIFLFCTALFLVSFILGYKIMSGKAKNDNLISHNGKGVDPLNLEILKEEERISPNVYIEKKIHYKACNHNITIINDLDENIINMTEKEYREYMKENFPNVRIVHFTTSRIILREEKDHLCTNHYIIGESDGKVAIYKIDEYGMEVLDKVFNDYPITLLKEIDQKKLKEGIRVDSLEELSDVLENFIS</sequence>
<gene>
    <name evidence="2" type="ORF">SAMN05660923_02758</name>
</gene>
<evidence type="ECO:0000313" key="3">
    <source>
        <dbReference type="Proteomes" id="UP000198828"/>
    </source>
</evidence>